<reference evidence="2" key="1">
    <citation type="submission" date="2025-08" db="UniProtKB">
        <authorList>
            <consortium name="RefSeq"/>
        </authorList>
    </citation>
    <scope>IDENTIFICATION</scope>
</reference>
<dbReference type="OrthoDB" id="332269at2759"/>
<evidence type="ECO:0000313" key="2">
    <source>
        <dbReference type="RefSeq" id="XP_026191221.1"/>
    </source>
</evidence>
<accession>A0A6P6RTS4</accession>
<evidence type="ECO:0000313" key="1">
    <source>
        <dbReference type="Proteomes" id="UP000515125"/>
    </source>
</evidence>
<keyword evidence="1" id="KW-1185">Reference proteome</keyword>
<dbReference type="RefSeq" id="XP_026191221.1">
    <property type="nucleotide sequence ID" value="XM_026335436.1"/>
</dbReference>
<organism evidence="1 2">
    <name type="scientific">Cyclospora cayetanensis</name>
    <dbReference type="NCBI Taxonomy" id="88456"/>
    <lineage>
        <taxon>Eukaryota</taxon>
        <taxon>Sar</taxon>
        <taxon>Alveolata</taxon>
        <taxon>Apicomplexa</taxon>
        <taxon>Conoidasida</taxon>
        <taxon>Coccidia</taxon>
        <taxon>Eucoccidiorida</taxon>
        <taxon>Eimeriorina</taxon>
        <taxon>Eimeriidae</taxon>
        <taxon>Cyclospora</taxon>
    </lineage>
</organism>
<name>A0A6P6RTS4_9EIME</name>
<dbReference type="GeneID" id="34620781"/>
<gene>
    <name evidence="2" type="primary">LOC34620781</name>
</gene>
<dbReference type="AlphaFoldDB" id="A0A6P6RTS4"/>
<protein>
    <submittedName>
        <fullName evidence="2">Uncharacterized protein LOC34620781</fullName>
    </submittedName>
</protein>
<proteinExistence type="predicted"/>
<sequence length="164" mass="18291">MHTYMPGDLTSCASPHAQRILQLNFAAEKVLLLNRLVLAVSEQLEKVREALGAYRRGEAGGTVTASATASSNTSMMSEPCGFLDDWFLIGESFVALDAEQICVFLWQHRERLQRRRSRLLTERRGALRSLLSLSPSAEEIANSDWGFLLQQAETDRDMPSSDSD</sequence>
<dbReference type="Proteomes" id="UP000515125">
    <property type="component" value="Unplaced"/>
</dbReference>